<evidence type="ECO:0000256" key="1">
    <source>
        <dbReference type="SAM" id="MobiDB-lite"/>
    </source>
</evidence>
<accession>A0A8J2P7Q3</accession>
<feature type="compositionally biased region" description="Low complexity" evidence="1">
    <location>
        <begin position="247"/>
        <end position="262"/>
    </location>
</feature>
<protein>
    <submittedName>
        <fullName evidence="2">Uncharacterized protein</fullName>
    </submittedName>
</protein>
<feature type="region of interest" description="Disordered" evidence="1">
    <location>
        <begin position="345"/>
        <end position="419"/>
    </location>
</feature>
<dbReference type="Proteomes" id="UP000708208">
    <property type="component" value="Unassembled WGS sequence"/>
</dbReference>
<proteinExistence type="predicted"/>
<evidence type="ECO:0000313" key="3">
    <source>
        <dbReference type="Proteomes" id="UP000708208"/>
    </source>
</evidence>
<keyword evidence="3" id="KW-1185">Reference proteome</keyword>
<feature type="compositionally biased region" description="Basic residues" evidence="1">
    <location>
        <begin position="366"/>
        <end position="383"/>
    </location>
</feature>
<reference evidence="2" key="1">
    <citation type="submission" date="2021-06" db="EMBL/GenBank/DDBJ databases">
        <authorList>
            <person name="Hodson N. C."/>
            <person name="Mongue J. A."/>
            <person name="Jaron S. K."/>
        </authorList>
    </citation>
    <scope>NUCLEOTIDE SEQUENCE</scope>
</reference>
<sequence>KFNQVWENIFDRNSSTRWEDVSYMKLESVVIPTIDRARIPGLQKNASSVSSLTAAAEAAFNRMSTNFFQAPAVVVSMKDEFKPSKHRSELNLRLQNLRSFDFARKNLAQSGKTKEEIFYDTLGHSISEATNVVNARDFFGDAKEISVGVNFWMTEWLDISDRFVVCECPYPRTSVERDDEGLSRERPHGMDKSELHQQRFFTAAHTRWLENQRLNVGSALLQHLAMRFPPDQSTPPIGDVPDEDGTAPAEMSSSGAPSSSNPDEVELESGADAGTFATNHQQEVISCPIQPCDPCSVPSFIPDTVGHQDASAGSGSANCEDIQGSSTSVYLSEPWPQIIPRNARAATASMGSTTTSSSRVSLTPSGKKKNNWKRRLGREKKFRIRENKRTRPPKAGANPSLSRPGVAARSGWSDPGFKPGLIPPPAKIKFFEMLKPDSALAPLTALIAGDQPNQDSVDEIPHQSAEGSVSAD</sequence>
<organism evidence="2 3">
    <name type="scientific">Allacma fusca</name>
    <dbReference type="NCBI Taxonomy" id="39272"/>
    <lineage>
        <taxon>Eukaryota</taxon>
        <taxon>Metazoa</taxon>
        <taxon>Ecdysozoa</taxon>
        <taxon>Arthropoda</taxon>
        <taxon>Hexapoda</taxon>
        <taxon>Collembola</taxon>
        <taxon>Symphypleona</taxon>
        <taxon>Sminthuridae</taxon>
        <taxon>Allacma</taxon>
    </lineage>
</organism>
<feature type="region of interest" description="Disordered" evidence="1">
    <location>
        <begin position="450"/>
        <end position="472"/>
    </location>
</feature>
<feature type="compositionally biased region" description="Low complexity" evidence="1">
    <location>
        <begin position="347"/>
        <end position="365"/>
    </location>
</feature>
<gene>
    <name evidence="2" type="ORF">AFUS01_LOCUS17859</name>
</gene>
<dbReference type="AlphaFoldDB" id="A0A8J2P7Q3"/>
<name>A0A8J2P7Q3_9HEXA</name>
<feature type="non-terminal residue" evidence="2">
    <location>
        <position position="472"/>
    </location>
</feature>
<feature type="region of interest" description="Disordered" evidence="1">
    <location>
        <begin position="228"/>
        <end position="267"/>
    </location>
</feature>
<dbReference type="EMBL" id="CAJVCH010173793">
    <property type="protein sequence ID" value="CAG7729122.1"/>
    <property type="molecule type" value="Genomic_DNA"/>
</dbReference>
<evidence type="ECO:0000313" key="2">
    <source>
        <dbReference type="EMBL" id="CAG7729122.1"/>
    </source>
</evidence>
<comment type="caution">
    <text evidence="2">The sequence shown here is derived from an EMBL/GenBank/DDBJ whole genome shotgun (WGS) entry which is preliminary data.</text>
</comment>